<evidence type="ECO:0000313" key="5">
    <source>
        <dbReference type="Proteomes" id="UP000297918"/>
    </source>
</evidence>
<keyword evidence="1" id="KW-0472">Membrane</keyword>
<keyword evidence="1" id="KW-0812">Transmembrane</keyword>
<dbReference type="EMBL" id="RQFM01000022">
    <property type="protein sequence ID" value="TGK85321.1"/>
    <property type="molecule type" value="Genomic_DNA"/>
</dbReference>
<feature type="transmembrane region" description="Helical" evidence="1">
    <location>
        <begin position="393"/>
        <end position="412"/>
    </location>
</feature>
<dbReference type="SUPFAM" id="SSF82693">
    <property type="entry name" value="Multidrug efflux transporter AcrB pore domain, PN1, PN2, PC1 and PC2 subdomains"/>
    <property type="match status" value="1"/>
</dbReference>
<sequence>MTGNLIQYYRYRILSLVLFLSLLSVLQIGDLLLGEESFLQVSKSVQITVQWPGKTASQVEEKITKPWEQILKGISGYKEIESISERGSSQIHLELEEDIKNEDIISTIRNEYLLQRQRFPTDSLSPKIQIRKLEDQFIVILQKISKDSDHSRHGLESHIRNIAGVSSFVHHPGSEKEVVLEIQGDRIQSFEFPSLSVLFDAIRNYNFGFHYDLEQGLWFQKDFPLNPKDWSNFGIPSRFGEGLLVSSFGTVSLREKKSHHGTRINGLQSETILINAKNGTSLYHITRELTSLLSNDKHWILLYTSYQDFFYDLSRFIDLFFLLDLLLLLSPVFFRIEIKTILYRLLSFYIASLLFLGLSSVFSFSIGRSTLFQFLVWKYFLVLFPVRRLGKWTLSNFVSVLILWTFVLLHWIPKILGIISLVHLYFLLFVPFLKHLFLSFSKKTIPSFPLLSKNKYFSYKQWNFWENQDSQKKTRVFFVGLFLIIGILFSFGSSLEFVPVTSSYGTVQIGRLEFPTSLPEHESIRITKQVENEILSRNITDLLILKQNPSSAIFYFRLNELGEKNGFKNLPTESGYFHLLGESESNSDRKIRFSNANTEILEKKIFSIIPWLRTKKEIEEVVLCFQPSTEGWDLHSPTRYRNLLGFDLNDLIKERSLELQSSIVGKMILEKKITDIRFLVKPDNQLDRYPQKPIKMSSGIPIFTETFTNYKTLKTQGRIYRKNGETSLEILVKGKSIHWEDLESKIRKLLGNDIVRLSETLPTKESLPKYRPVFLLLLSVLFLYRNKYKTFWLIPCICFMFLWRINTSLLGGDYFLFGTVLSFLFFLLLWIRRSSLHASLLIPFSLLFGFSYLLPGLGGKFFMGGFLLISIFFLLYLKMLKKWKIMKTKLII</sequence>
<keyword evidence="5" id="KW-1185">Reference proteome</keyword>
<dbReference type="InterPro" id="IPR027463">
    <property type="entry name" value="AcrB_DN_DC_subdom"/>
</dbReference>
<organism evidence="2 4">
    <name type="scientific">Leptospira bourretii</name>
    <dbReference type="NCBI Taxonomy" id="2484962"/>
    <lineage>
        <taxon>Bacteria</taxon>
        <taxon>Pseudomonadati</taxon>
        <taxon>Spirochaetota</taxon>
        <taxon>Spirochaetia</taxon>
        <taxon>Leptospirales</taxon>
        <taxon>Leptospiraceae</taxon>
        <taxon>Leptospira</taxon>
    </lineage>
</organism>
<feature type="transmembrane region" description="Helical" evidence="1">
    <location>
        <begin position="861"/>
        <end position="880"/>
    </location>
</feature>
<evidence type="ECO:0000313" key="3">
    <source>
        <dbReference type="EMBL" id="TGK91081.1"/>
    </source>
</evidence>
<dbReference type="PANTHER" id="PTHR32063:SF24">
    <property type="entry name" value="CATION EFFLUX SYSTEM (ACRB_ACRD_ACRF FAMILY)"/>
    <property type="match status" value="1"/>
</dbReference>
<feature type="transmembrane region" description="Helical" evidence="1">
    <location>
        <begin position="316"/>
        <end position="334"/>
    </location>
</feature>
<dbReference type="Gene3D" id="3.30.70.1430">
    <property type="entry name" value="Multidrug efflux transporter AcrB pore domain"/>
    <property type="match status" value="1"/>
</dbReference>
<dbReference type="InterPro" id="IPR001036">
    <property type="entry name" value="Acrflvin-R"/>
</dbReference>
<dbReference type="Proteomes" id="UP000297918">
    <property type="component" value="Unassembled WGS sequence"/>
</dbReference>
<evidence type="ECO:0000313" key="2">
    <source>
        <dbReference type="EMBL" id="TGK85321.1"/>
    </source>
</evidence>
<feature type="transmembrane region" description="Helical" evidence="1">
    <location>
        <begin position="370"/>
        <end position="386"/>
    </location>
</feature>
<protein>
    <submittedName>
        <fullName evidence="2">Efflux RND transporter permease subunit</fullName>
    </submittedName>
</protein>
<gene>
    <name evidence="2" type="ORF">EHQ23_11720</name>
    <name evidence="3" type="ORF">EHQ26_13325</name>
</gene>
<proteinExistence type="predicted"/>
<dbReference type="Pfam" id="PF00873">
    <property type="entry name" value="ACR_tran"/>
    <property type="match status" value="1"/>
</dbReference>
<reference evidence="3" key="1">
    <citation type="submission" date="2018-10" db="EMBL/GenBank/DDBJ databases">
        <authorList>
            <person name="Vincent A.T."/>
            <person name="Schiettekatte O."/>
            <person name="Bourhy P."/>
            <person name="Veyrier F.J."/>
            <person name="Picardeau M."/>
        </authorList>
    </citation>
    <scope>NUCLEOTIDE SEQUENCE</scope>
    <source>
        <strain evidence="3">201800281</strain>
    </source>
</reference>
<dbReference type="AlphaFoldDB" id="A0A4R9INL4"/>
<dbReference type="GO" id="GO:0005886">
    <property type="term" value="C:plasma membrane"/>
    <property type="evidence" value="ECO:0007669"/>
    <property type="project" value="TreeGrafter"/>
</dbReference>
<feature type="transmembrane region" description="Helical" evidence="1">
    <location>
        <begin position="418"/>
        <end position="437"/>
    </location>
</feature>
<dbReference type="RefSeq" id="WP_135748217.1">
    <property type="nucleotide sequence ID" value="NZ_RQFL01000024.1"/>
</dbReference>
<dbReference type="Proteomes" id="UP000297394">
    <property type="component" value="Unassembled WGS sequence"/>
</dbReference>
<dbReference type="OrthoDB" id="315310at2"/>
<feature type="transmembrane region" description="Helical" evidence="1">
    <location>
        <begin position="838"/>
        <end position="855"/>
    </location>
</feature>
<dbReference type="Gene3D" id="3.30.2090.10">
    <property type="entry name" value="Multidrug efflux transporter AcrB TolC docking domain, DN and DC subdomains"/>
    <property type="match status" value="1"/>
</dbReference>
<dbReference type="Gene3D" id="3.30.70.1320">
    <property type="entry name" value="Multidrug efflux transporter AcrB pore domain like"/>
    <property type="match status" value="1"/>
</dbReference>
<comment type="caution">
    <text evidence="2">The sequence shown here is derived from an EMBL/GenBank/DDBJ whole genome shotgun (WGS) entry which is preliminary data.</text>
</comment>
<dbReference type="GO" id="GO:0042910">
    <property type="term" value="F:xenobiotic transmembrane transporter activity"/>
    <property type="evidence" value="ECO:0007669"/>
    <property type="project" value="TreeGrafter"/>
</dbReference>
<reference evidence="2 4" key="2">
    <citation type="journal article" date="2019" name="PLoS Negl. Trop. Dis.">
        <title>Revisiting the worldwide diversity of Leptospira species in the environment.</title>
        <authorList>
            <person name="Vincent A.T."/>
            <person name="Schiettekatte O."/>
            <person name="Bourhy P."/>
            <person name="Veyrier F.J."/>
            <person name="Picardeau M."/>
        </authorList>
    </citation>
    <scope>NUCLEOTIDE SEQUENCE [LARGE SCALE GENOMIC DNA]</scope>
    <source>
        <strain evidence="2 4">201800280</strain>
        <strain evidence="3">201800281</strain>
    </source>
</reference>
<feature type="transmembrane region" description="Helical" evidence="1">
    <location>
        <begin position="341"/>
        <end position="364"/>
    </location>
</feature>
<evidence type="ECO:0000256" key="1">
    <source>
        <dbReference type="SAM" id="Phobius"/>
    </source>
</evidence>
<evidence type="ECO:0000313" key="4">
    <source>
        <dbReference type="Proteomes" id="UP000297394"/>
    </source>
</evidence>
<keyword evidence="1" id="KW-1133">Transmembrane helix</keyword>
<name>A0A4R9INL4_9LEPT</name>
<dbReference type="EMBL" id="RQFL01000024">
    <property type="protein sequence ID" value="TGK91081.1"/>
    <property type="molecule type" value="Genomic_DNA"/>
</dbReference>
<feature type="transmembrane region" description="Helical" evidence="1">
    <location>
        <begin position="476"/>
        <end position="495"/>
    </location>
</feature>
<feature type="transmembrane region" description="Helical" evidence="1">
    <location>
        <begin position="814"/>
        <end position="831"/>
    </location>
</feature>
<accession>A0A4R9INL4</accession>
<dbReference type="PANTHER" id="PTHR32063">
    <property type="match status" value="1"/>
</dbReference>